<gene>
    <name evidence="2" type="ORF">EYC82_08380</name>
</gene>
<dbReference type="Gene3D" id="4.10.1080.10">
    <property type="entry name" value="TSP type-3 repeat"/>
    <property type="match status" value="1"/>
</dbReference>
<keyword evidence="3" id="KW-1185">Reference proteome</keyword>
<reference evidence="2" key="1">
    <citation type="submission" date="2019-02" db="EMBL/GenBank/DDBJ databases">
        <authorList>
            <person name="Li S.-H."/>
        </authorList>
    </citation>
    <scope>NUCLEOTIDE SEQUENCE</scope>
    <source>
        <strain evidence="2">IMCC11814</strain>
    </source>
</reference>
<organism evidence="2 3">
    <name type="scientific">Candidatus Marimicrobium litorale</name>
    <dbReference type="NCBI Taxonomy" id="2518991"/>
    <lineage>
        <taxon>Bacteria</taxon>
        <taxon>Pseudomonadati</taxon>
        <taxon>Pseudomonadota</taxon>
        <taxon>Gammaproteobacteria</taxon>
        <taxon>Cellvibrionales</taxon>
        <taxon>Halieaceae</taxon>
        <taxon>Marimicrobium</taxon>
    </lineage>
</organism>
<proteinExistence type="predicted"/>
<protein>
    <submittedName>
        <fullName evidence="2">Uncharacterized protein</fullName>
    </submittedName>
</protein>
<feature type="region of interest" description="Disordered" evidence="1">
    <location>
        <begin position="14"/>
        <end position="34"/>
    </location>
</feature>
<dbReference type="EMBL" id="SHNO01000001">
    <property type="protein sequence ID" value="MCX2977368.1"/>
    <property type="molecule type" value="Genomic_DNA"/>
</dbReference>
<sequence length="131" mass="14057">MLAAGLLKAHDIDGDGDGVPDAEDKCPSDANADQLDGDDAGDLFTSVGCQTLLVTTQCPPPCGLFNVWEHDLGATCTTIFSRRGLILACRVWTSVVRQGRFGSVRPLQAQGQSLKIPRQDLGEKFQHTAFI</sequence>
<evidence type="ECO:0000256" key="1">
    <source>
        <dbReference type="SAM" id="MobiDB-lite"/>
    </source>
</evidence>
<evidence type="ECO:0000313" key="2">
    <source>
        <dbReference type="EMBL" id="MCX2977368.1"/>
    </source>
</evidence>
<dbReference type="InterPro" id="IPR028974">
    <property type="entry name" value="TSP_type-3_rpt"/>
</dbReference>
<evidence type="ECO:0000313" key="3">
    <source>
        <dbReference type="Proteomes" id="UP001143304"/>
    </source>
</evidence>
<name>A0ABT3T508_9GAMM</name>
<accession>A0ABT3T508</accession>
<comment type="caution">
    <text evidence="2">The sequence shown here is derived from an EMBL/GenBank/DDBJ whole genome shotgun (WGS) entry which is preliminary data.</text>
</comment>
<dbReference type="Proteomes" id="UP001143304">
    <property type="component" value="Unassembled WGS sequence"/>
</dbReference>